<name>A0A653DI90_CALMS</name>
<proteinExistence type="predicted"/>
<reference evidence="2 3" key="1">
    <citation type="submission" date="2019-01" db="EMBL/GenBank/DDBJ databases">
        <authorList>
            <person name="Sayadi A."/>
        </authorList>
    </citation>
    <scope>NUCLEOTIDE SEQUENCE [LARGE SCALE GENOMIC DNA]</scope>
</reference>
<keyword evidence="1" id="KW-1133">Transmembrane helix</keyword>
<keyword evidence="1" id="KW-0472">Membrane</keyword>
<accession>A0A653DI90</accession>
<gene>
    <name evidence="2" type="ORF">CALMAC_LOCUS17627</name>
</gene>
<organism evidence="2 3">
    <name type="scientific">Callosobruchus maculatus</name>
    <name type="common">Southern cowpea weevil</name>
    <name type="synonym">Pulse bruchid</name>
    <dbReference type="NCBI Taxonomy" id="64391"/>
    <lineage>
        <taxon>Eukaryota</taxon>
        <taxon>Metazoa</taxon>
        <taxon>Ecdysozoa</taxon>
        <taxon>Arthropoda</taxon>
        <taxon>Hexapoda</taxon>
        <taxon>Insecta</taxon>
        <taxon>Pterygota</taxon>
        <taxon>Neoptera</taxon>
        <taxon>Endopterygota</taxon>
        <taxon>Coleoptera</taxon>
        <taxon>Polyphaga</taxon>
        <taxon>Cucujiformia</taxon>
        <taxon>Chrysomeloidea</taxon>
        <taxon>Chrysomelidae</taxon>
        <taxon>Bruchinae</taxon>
        <taxon>Bruchini</taxon>
        <taxon>Callosobruchus</taxon>
    </lineage>
</organism>
<feature type="non-terminal residue" evidence="2">
    <location>
        <position position="1"/>
    </location>
</feature>
<keyword evidence="1" id="KW-0812">Transmembrane</keyword>
<sequence length="58" mass="6681">LSAITLSNLLKGLYSKLSDFTTYRLYTPESLWNHILFYLSVTNILMFLLILNIGSILK</sequence>
<dbReference type="AlphaFoldDB" id="A0A653DI90"/>
<keyword evidence="3" id="KW-1185">Reference proteome</keyword>
<evidence type="ECO:0000313" key="3">
    <source>
        <dbReference type="Proteomes" id="UP000410492"/>
    </source>
</evidence>
<evidence type="ECO:0000313" key="2">
    <source>
        <dbReference type="EMBL" id="VEN59699.1"/>
    </source>
</evidence>
<evidence type="ECO:0000256" key="1">
    <source>
        <dbReference type="SAM" id="Phobius"/>
    </source>
</evidence>
<protein>
    <submittedName>
        <fullName evidence="2">Uncharacterized protein</fullName>
    </submittedName>
</protein>
<dbReference type="EMBL" id="CAACVG010012136">
    <property type="protein sequence ID" value="VEN59699.1"/>
    <property type="molecule type" value="Genomic_DNA"/>
</dbReference>
<feature type="transmembrane region" description="Helical" evidence="1">
    <location>
        <begin position="35"/>
        <end position="57"/>
    </location>
</feature>
<dbReference type="Proteomes" id="UP000410492">
    <property type="component" value="Unassembled WGS sequence"/>
</dbReference>